<dbReference type="Proteomes" id="UP000241647">
    <property type="component" value="Unassembled WGS sequence"/>
</dbReference>
<dbReference type="EMBL" id="PYHS01000031">
    <property type="protein sequence ID" value="PSR57829.1"/>
    <property type="molecule type" value="Genomic_DNA"/>
</dbReference>
<sequence>MNDSARRLSDVVRGFTAGQAGRDYGSRGERVATGLDGLCNRMFTWVNCINDTGVAFGQVATTNREVDLGSATAISSAGSVTV</sequence>
<reference evidence="1 2" key="1">
    <citation type="submission" date="2018-02" db="EMBL/GenBank/DDBJ databases">
        <title>8 Nocardia nova and 1 Nocardia cyriacigeorgica strain used for evolution to TMP-SMX.</title>
        <authorList>
            <person name="Mehta H."/>
            <person name="Weng J."/>
            <person name="Shamoo Y."/>
        </authorList>
    </citation>
    <scope>NUCLEOTIDE SEQUENCE [LARGE SCALE GENOMIC DNA]</scope>
    <source>
        <strain evidence="1 2">ATCC 33727</strain>
    </source>
</reference>
<accession>A0A2T2YQT2</accession>
<evidence type="ECO:0000313" key="1">
    <source>
        <dbReference type="EMBL" id="PSR57829.1"/>
    </source>
</evidence>
<dbReference type="AlphaFoldDB" id="A0A2T2YQT2"/>
<comment type="caution">
    <text evidence="1">The sequence shown here is derived from an EMBL/GenBank/DDBJ whole genome shotgun (WGS) entry which is preliminary data.</text>
</comment>
<protein>
    <submittedName>
        <fullName evidence="1">Uncharacterized protein</fullName>
    </submittedName>
</protein>
<evidence type="ECO:0000313" key="2">
    <source>
        <dbReference type="Proteomes" id="UP000241647"/>
    </source>
</evidence>
<organism evidence="1 2">
    <name type="scientific">Nocardia nova</name>
    <dbReference type="NCBI Taxonomy" id="37330"/>
    <lineage>
        <taxon>Bacteria</taxon>
        <taxon>Bacillati</taxon>
        <taxon>Actinomycetota</taxon>
        <taxon>Actinomycetes</taxon>
        <taxon>Mycobacteriales</taxon>
        <taxon>Nocardiaceae</taxon>
        <taxon>Nocardia</taxon>
    </lineage>
</organism>
<proteinExistence type="predicted"/>
<name>A0A2T2YQT2_9NOCA</name>
<gene>
    <name evidence="1" type="ORF">C8259_33105</name>
</gene>